<feature type="region of interest" description="Disordered" evidence="5">
    <location>
        <begin position="200"/>
        <end position="223"/>
    </location>
</feature>
<evidence type="ECO:0000256" key="5">
    <source>
        <dbReference type="SAM" id="MobiDB-lite"/>
    </source>
</evidence>
<dbReference type="InterPro" id="IPR000058">
    <property type="entry name" value="Znf_AN1"/>
</dbReference>
<keyword evidence="2 4" id="KW-0863">Zinc-finger</keyword>
<evidence type="ECO:0000256" key="3">
    <source>
        <dbReference type="ARBA" id="ARBA00022833"/>
    </source>
</evidence>
<dbReference type="AlphaFoldDB" id="A0A7S0BQ91"/>
<sequence length="223" mass="25311">MLIESFRSTSIKVVLKKKREFKKCSFSECSVRDPVAVVCKECKLNYCLEHRLEADHNCKVQQKVASRQIPQDRRDDQRLAPLGRDKIAREQRFYFRVYFPGRLDRKPRSMFFSKAISVGKMIDEVFELGKIPAPSEAGSPRPGVFCARRSGSVNLLPYMSKLSELEEQKILAQNDSIVLANPSTNPLSLSLYAPAAAPVQHTKKDRKAATSGQHKQKRPCVIM</sequence>
<dbReference type="SUPFAM" id="SSF118310">
    <property type="entry name" value="AN1-like Zinc finger"/>
    <property type="match status" value="1"/>
</dbReference>
<proteinExistence type="predicted"/>
<evidence type="ECO:0000256" key="4">
    <source>
        <dbReference type="PROSITE-ProRule" id="PRU00449"/>
    </source>
</evidence>
<evidence type="ECO:0000256" key="2">
    <source>
        <dbReference type="ARBA" id="ARBA00022771"/>
    </source>
</evidence>
<feature type="domain" description="AN1-type" evidence="6">
    <location>
        <begin position="18"/>
        <end position="66"/>
    </location>
</feature>
<gene>
    <name evidence="7" type="ORF">RMAR0315_LOCUS9507</name>
</gene>
<feature type="compositionally biased region" description="Basic residues" evidence="5">
    <location>
        <begin position="214"/>
        <end position="223"/>
    </location>
</feature>
<dbReference type="GO" id="GO:0008270">
    <property type="term" value="F:zinc ion binding"/>
    <property type="evidence" value="ECO:0007669"/>
    <property type="project" value="UniProtKB-KW"/>
</dbReference>
<dbReference type="PROSITE" id="PS51039">
    <property type="entry name" value="ZF_AN1"/>
    <property type="match status" value="1"/>
</dbReference>
<evidence type="ECO:0000259" key="6">
    <source>
        <dbReference type="PROSITE" id="PS51039"/>
    </source>
</evidence>
<organism evidence="7">
    <name type="scientific">Rhodosorus marinus</name>
    <dbReference type="NCBI Taxonomy" id="101924"/>
    <lineage>
        <taxon>Eukaryota</taxon>
        <taxon>Rhodophyta</taxon>
        <taxon>Stylonematophyceae</taxon>
        <taxon>Stylonematales</taxon>
        <taxon>Stylonemataceae</taxon>
        <taxon>Rhodosorus</taxon>
    </lineage>
</organism>
<reference evidence="7" key="1">
    <citation type="submission" date="2021-01" db="EMBL/GenBank/DDBJ databases">
        <authorList>
            <person name="Corre E."/>
            <person name="Pelletier E."/>
            <person name="Niang G."/>
            <person name="Scheremetjew M."/>
            <person name="Finn R."/>
            <person name="Kale V."/>
            <person name="Holt S."/>
            <person name="Cochrane G."/>
            <person name="Meng A."/>
            <person name="Brown T."/>
            <person name="Cohen L."/>
        </authorList>
    </citation>
    <scope>NUCLEOTIDE SEQUENCE</scope>
    <source>
        <strain evidence="7">UTEX LB 2760</strain>
    </source>
</reference>
<protein>
    <recommendedName>
        <fullName evidence="6">AN1-type domain-containing protein</fullName>
    </recommendedName>
</protein>
<dbReference type="InterPro" id="IPR035896">
    <property type="entry name" value="AN1-like_Znf"/>
</dbReference>
<dbReference type="SMART" id="SM00154">
    <property type="entry name" value="ZnF_AN1"/>
    <property type="match status" value="1"/>
</dbReference>
<dbReference type="Gene3D" id="4.10.1110.10">
    <property type="entry name" value="AN1-like Zinc finger"/>
    <property type="match status" value="1"/>
</dbReference>
<keyword evidence="1" id="KW-0479">Metal-binding</keyword>
<accession>A0A7S0BQ91</accession>
<evidence type="ECO:0000256" key="1">
    <source>
        <dbReference type="ARBA" id="ARBA00022723"/>
    </source>
</evidence>
<name>A0A7S0BQ91_9RHOD</name>
<evidence type="ECO:0000313" key="7">
    <source>
        <dbReference type="EMBL" id="CAD8399515.1"/>
    </source>
</evidence>
<dbReference type="Pfam" id="PF01428">
    <property type="entry name" value="zf-AN1"/>
    <property type="match status" value="1"/>
</dbReference>
<keyword evidence="3" id="KW-0862">Zinc</keyword>
<dbReference type="EMBL" id="HBEK01017422">
    <property type="protein sequence ID" value="CAD8399515.1"/>
    <property type="molecule type" value="Transcribed_RNA"/>
</dbReference>